<dbReference type="CDD" id="cd08878">
    <property type="entry name" value="RHO_alpha_C_DMO-like"/>
    <property type="match status" value="1"/>
</dbReference>
<accession>A0A3M6H9X3</accession>
<dbReference type="GO" id="GO:0004497">
    <property type="term" value="F:monooxygenase activity"/>
    <property type="evidence" value="ECO:0007669"/>
    <property type="project" value="UniProtKB-KW"/>
</dbReference>
<comment type="caution">
    <text evidence="3">The sequence shown here is derived from an EMBL/GenBank/DDBJ whole genome shotgun (WGS) entry which is preliminary data.</text>
</comment>
<evidence type="ECO:0000259" key="2">
    <source>
        <dbReference type="Pfam" id="PF19112"/>
    </source>
</evidence>
<dbReference type="Pfam" id="PF19112">
    <property type="entry name" value="VanA_C"/>
    <property type="match status" value="1"/>
</dbReference>
<dbReference type="AlphaFoldDB" id="A0A3M6H9X3"/>
<name>A0A3M6H9X3_PSEAJ</name>
<reference evidence="3 4" key="1">
    <citation type="submission" date="2018-08" db="EMBL/GenBank/DDBJ databases">
        <title>Recombination of ecologically and evolutionarily significant loci maintains genetic cohesion in the Pseudomonas syringae species complex.</title>
        <authorList>
            <person name="Dillon M."/>
            <person name="Thakur S."/>
            <person name="Almeida R.N.D."/>
            <person name="Weir B.S."/>
            <person name="Guttman D.S."/>
        </authorList>
    </citation>
    <scope>NUCLEOTIDE SEQUENCE [LARGE SCALE GENOMIC DNA]</scope>
    <source>
        <strain evidence="3 4">ICMP 4525</strain>
    </source>
</reference>
<dbReference type="EMBL" id="RBVA01000441">
    <property type="protein sequence ID" value="RMW01693.1"/>
    <property type="molecule type" value="Genomic_DNA"/>
</dbReference>
<evidence type="ECO:0000313" key="4">
    <source>
        <dbReference type="Proteomes" id="UP000271531"/>
    </source>
</evidence>
<dbReference type="InterPro" id="IPR050584">
    <property type="entry name" value="Cholesterol_7-desaturase"/>
</dbReference>
<evidence type="ECO:0000256" key="1">
    <source>
        <dbReference type="ARBA" id="ARBA00023002"/>
    </source>
</evidence>
<protein>
    <submittedName>
        <fullName evidence="3">Vanillate monooxygenase, oxygenase subunit</fullName>
    </submittedName>
</protein>
<sequence>MIDNLMDLTHETYVHASSIGQKEIDEAAPVTTVEGEEVITARHMENIMPPPFWQMALRGNNLADNVPVDHWQICRFTPPSHVLIEVGVAHAGKGGYHAPHEFKASSIVVDFITPETDTSIWYFWGMARNFNPADEQLTATIREGQRKIFSEDLEMLERQQQNLLQHPQRNLLKLNIDAGGVQSRKILERLIAAERASTAEQIPVMATK</sequence>
<feature type="domain" description="Vanillate O-demethylase oxygenase-like C-terminal catalytic" evidence="2">
    <location>
        <begin position="1"/>
        <end position="193"/>
    </location>
</feature>
<keyword evidence="3" id="KW-0503">Monooxygenase</keyword>
<keyword evidence="1" id="KW-0560">Oxidoreductase</keyword>
<evidence type="ECO:0000313" key="3">
    <source>
        <dbReference type="EMBL" id="RMW01693.1"/>
    </source>
</evidence>
<organism evidence="3 4">
    <name type="scientific">Pseudomonas amygdali pv. tabaci</name>
    <name type="common">Pseudomonas syringae pv. tabaci</name>
    <dbReference type="NCBI Taxonomy" id="322"/>
    <lineage>
        <taxon>Bacteria</taxon>
        <taxon>Pseudomonadati</taxon>
        <taxon>Pseudomonadota</taxon>
        <taxon>Gammaproteobacteria</taxon>
        <taxon>Pseudomonadales</taxon>
        <taxon>Pseudomonadaceae</taxon>
        <taxon>Pseudomonas</taxon>
        <taxon>Pseudomonas amygdali</taxon>
    </lineage>
</organism>
<dbReference type="Proteomes" id="UP000271531">
    <property type="component" value="Unassembled WGS sequence"/>
</dbReference>
<dbReference type="SUPFAM" id="SSF55961">
    <property type="entry name" value="Bet v1-like"/>
    <property type="match status" value="1"/>
</dbReference>
<dbReference type="InterPro" id="IPR044043">
    <property type="entry name" value="VanA_C_cat"/>
</dbReference>
<dbReference type="PANTHER" id="PTHR21266:SF60">
    <property type="entry name" value="3-KETOSTEROID-9-ALPHA-MONOOXYGENASE, OXYGENASE COMPONENT"/>
    <property type="match status" value="1"/>
</dbReference>
<proteinExistence type="predicted"/>
<dbReference type="PANTHER" id="PTHR21266">
    <property type="entry name" value="IRON-SULFUR DOMAIN CONTAINING PROTEIN"/>
    <property type="match status" value="1"/>
</dbReference>
<dbReference type="Gene3D" id="3.90.380.10">
    <property type="entry name" value="Naphthalene 1,2-dioxygenase Alpha Subunit, Chain A, domain 1"/>
    <property type="match status" value="1"/>
</dbReference>
<gene>
    <name evidence="3" type="ORF">ALP03_00718</name>
</gene>